<keyword evidence="2" id="KW-1185">Reference proteome</keyword>
<dbReference type="AlphaFoldDB" id="L5KCA4"/>
<dbReference type="Proteomes" id="UP000010552">
    <property type="component" value="Unassembled WGS sequence"/>
</dbReference>
<reference evidence="2" key="1">
    <citation type="journal article" date="2013" name="Science">
        <title>Comparative analysis of bat genomes provides insight into the evolution of flight and immunity.</title>
        <authorList>
            <person name="Zhang G."/>
            <person name="Cowled C."/>
            <person name="Shi Z."/>
            <person name="Huang Z."/>
            <person name="Bishop-Lilly K.A."/>
            <person name="Fang X."/>
            <person name="Wynne J.W."/>
            <person name="Xiong Z."/>
            <person name="Baker M.L."/>
            <person name="Zhao W."/>
            <person name="Tachedjian M."/>
            <person name="Zhu Y."/>
            <person name="Zhou P."/>
            <person name="Jiang X."/>
            <person name="Ng J."/>
            <person name="Yang L."/>
            <person name="Wu L."/>
            <person name="Xiao J."/>
            <person name="Feng Y."/>
            <person name="Chen Y."/>
            <person name="Sun X."/>
            <person name="Zhang Y."/>
            <person name="Marsh G.A."/>
            <person name="Crameri G."/>
            <person name="Broder C.C."/>
            <person name="Frey K.G."/>
            <person name="Wang L.F."/>
            <person name="Wang J."/>
        </authorList>
    </citation>
    <scope>NUCLEOTIDE SEQUENCE [LARGE SCALE GENOMIC DNA]</scope>
</reference>
<sequence length="72" mass="8013">MPFMAQLGATVSSHDTQELKRLLQLTAHPVLAFWSPRPQMNTAVLKCHSLPSDLRENLTPPCGRCLFGKLLV</sequence>
<dbReference type="EMBL" id="KB030918">
    <property type="protein sequence ID" value="ELK08133.1"/>
    <property type="molecule type" value="Genomic_DNA"/>
</dbReference>
<organism evidence="1 2">
    <name type="scientific">Pteropus alecto</name>
    <name type="common">Black flying fox</name>
    <dbReference type="NCBI Taxonomy" id="9402"/>
    <lineage>
        <taxon>Eukaryota</taxon>
        <taxon>Metazoa</taxon>
        <taxon>Chordata</taxon>
        <taxon>Craniata</taxon>
        <taxon>Vertebrata</taxon>
        <taxon>Euteleostomi</taxon>
        <taxon>Mammalia</taxon>
        <taxon>Eutheria</taxon>
        <taxon>Laurasiatheria</taxon>
        <taxon>Chiroptera</taxon>
        <taxon>Yinpterochiroptera</taxon>
        <taxon>Pteropodoidea</taxon>
        <taxon>Pteropodidae</taxon>
        <taxon>Pteropodinae</taxon>
        <taxon>Pteropus</taxon>
    </lineage>
</organism>
<proteinExistence type="predicted"/>
<evidence type="ECO:0000313" key="2">
    <source>
        <dbReference type="Proteomes" id="UP000010552"/>
    </source>
</evidence>
<protein>
    <submittedName>
        <fullName evidence="1">Uncharacterized protein</fullName>
    </submittedName>
</protein>
<gene>
    <name evidence="1" type="ORF">PAL_GLEAN10000841</name>
</gene>
<name>L5KCA4_PTEAL</name>
<evidence type="ECO:0000313" key="1">
    <source>
        <dbReference type="EMBL" id="ELK08133.1"/>
    </source>
</evidence>
<accession>L5KCA4</accession>
<dbReference type="InParanoid" id="L5KCA4"/>